<dbReference type="EMBL" id="CH480815">
    <property type="protein sequence ID" value="EDW41259.1"/>
    <property type="molecule type" value="Genomic_DNA"/>
</dbReference>
<feature type="compositionally biased region" description="Low complexity" evidence="1">
    <location>
        <begin position="23"/>
        <end position="35"/>
    </location>
</feature>
<name>B4HFM8_DROSE</name>
<dbReference type="HOGENOM" id="CLU_1908890_0_0_1"/>
<organism evidence="3">
    <name type="scientific">Drosophila sechellia</name>
    <name type="common">Fruit fly</name>
    <dbReference type="NCBI Taxonomy" id="7238"/>
    <lineage>
        <taxon>Eukaryota</taxon>
        <taxon>Metazoa</taxon>
        <taxon>Ecdysozoa</taxon>
        <taxon>Arthropoda</taxon>
        <taxon>Hexapoda</taxon>
        <taxon>Insecta</taxon>
        <taxon>Pterygota</taxon>
        <taxon>Neoptera</taxon>
        <taxon>Endopterygota</taxon>
        <taxon>Diptera</taxon>
        <taxon>Brachycera</taxon>
        <taxon>Muscomorpha</taxon>
        <taxon>Ephydroidea</taxon>
        <taxon>Drosophilidae</taxon>
        <taxon>Drosophila</taxon>
        <taxon>Sophophora</taxon>
    </lineage>
</organism>
<evidence type="ECO:0000256" key="1">
    <source>
        <dbReference type="SAM" id="MobiDB-lite"/>
    </source>
</evidence>
<proteinExistence type="predicted"/>
<dbReference type="OMA" id="ENCQGNH"/>
<keyword evidence="3" id="KW-1185">Reference proteome</keyword>
<evidence type="ECO:0000313" key="2">
    <source>
        <dbReference type="EMBL" id="EDW41259.1"/>
    </source>
</evidence>
<feature type="region of interest" description="Disordered" evidence="1">
    <location>
        <begin position="78"/>
        <end position="112"/>
    </location>
</feature>
<dbReference type="Proteomes" id="UP000001292">
    <property type="component" value="Unassembled WGS sequence"/>
</dbReference>
<accession>B4HFM8</accession>
<dbReference type="AlphaFoldDB" id="B4HFM8"/>
<reference evidence="2 3" key="1">
    <citation type="journal article" date="2007" name="Nature">
        <title>Evolution of genes and genomes on the Drosophila phylogeny.</title>
        <authorList>
            <consortium name="Drosophila 12 Genomes Consortium"/>
            <person name="Clark A.G."/>
            <person name="Eisen M.B."/>
            <person name="Smith D.R."/>
            <person name="Bergman C.M."/>
            <person name="Oliver B."/>
            <person name="Markow T.A."/>
            <person name="Kaufman T.C."/>
            <person name="Kellis M."/>
            <person name="Gelbart W."/>
            <person name="Iyer V.N."/>
            <person name="Pollard D.A."/>
            <person name="Sackton T.B."/>
            <person name="Larracuente A.M."/>
            <person name="Singh N.D."/>
            <person name="Abad J.P."/>
            <person name="Abt D.N."/>
            <person name="Adryan B."/>
            <person name="Aguade M."/>
            <person name="Akashi H."/>
            <person name="Anderson W.W."/>
            <person name="Aquadro C.F."/>
            <person name="Ardell D.H."/>
            <person name="Arguello R."/>
            <person name="Artieri C.G."/>
            <person name="Barbash D.A."/>
            <person name="Barker D."/>
            <person name="Barsanti P."/>
            <person name="Batterham P."/>
            <person name="Batzoglou S."/>
            <person name="Begun D."/>
            <person name="Bhutkar A."/>
            <person name="Blanco E."/>
            <person name="Bosak S.A."/>
            <person name="Bradley R.K."/>
            <person name="Brand A.D."/>
            <person name="Brent M.R."/>
            <person name="Brooks A.N."/>
            <person name="Brown R.H."/>
            <person name="Butlin R.K."/>
            <person name="Caggese C."/>
            <person name="Calvi B.R."/>
            <person name="Bernardo de Carvalho A."/>
            <person name="Caspi A."/>
            <person name="Castrezana S."/>
            <person name="Celniker S.E."/>
            <person name="Chang J.L."/>
            <person name="Chapple C."/>
            <person name="Chatterji S."/>
            <person name="Chinwalla A."/>
            <person name="Civetta A."/>
            <person name="Clifton S.W."/>
            <person name="Comeron J.M."/>
            <person name="Costello J.C."/>
            <person name="Coyne J.A."/>
            <person name="Daub J."/>
            <person name="David R.G."/>
            <person name="Delcher A.L."/>
            <person name="Delehaunty K."/>
            <person name="Do C.B."/>
            <person name="Ebling H."/>
            <person name="Edwards K."/>
            <person name="Eickbush T."/>
            <person name="Evans J.D."/>
            <person name="Filipski A."/>
            <person name="Findeiss S."/>
            <person name="Freyhult E."/>
            <person name="Fulton L."/>
            <person name="Fulton R."/>
            <person name="Garcia A.C."/>
            <person name="Gardiner A."/>
            <person name="Garfield D.A."/>
            <person name="Garvin B.E."/>
            <person name="Gibson G."/>
            <person name="Gilbert D."/>
            <person name="Gnerre S."/>
            <person name="Godfrey J."/>
            <person name="Good R."/>
            <person name="Gotea V."/>
            <person name="Gravely B."/>
            <person name="Greenberg A.J."/>
            <person name="Griffiths-Jones S."/>
            <person name="Gross S."/>
            <person name="Guigo R."/>
            <person name="Gustafson E.A."/>
            <person name="Haerty W."/>
            <person name="Hahn M.W."/>
            <person name="Halligan D.L."/>
            <person name="Halpern A.L."/>
            <person name="Halter G.M."/>
            <person name="Han M.V."/>
            <person name="Heger A."/>
            <person name="Hillier L."/>
            <person name="Hinrichs A.S."/>
            <person name="Holmes I."/>
            <person name="Hoskins R.A."/>
            <person name="Hubisz M.J."/>
            <person name="Hultmark D."/>
            <person name="Huntley M.A."/>
            <person name="Jaffe D.B."/>
            <person name="Jagadeeshan S."/>
            <person name="Jeck W.R."/>
            <person name="Johnson J."/>
            <person name="Jones C.D."/>
            <person name="Jordan W.C."/>
            <person name="Karpen G.H."/>
            <person name="Kataoka E."/>
            <person name="Keightley P.D."/>
            <person name="Kheradpour P."/>
            <person name="Kirkness E.F."/>
            <person name="Koerich L.B."/>
            <person name="Kristiansen K."/>
            <person name="Kudrna D."/>
            <person name="Kulathinal R.J."/>
            <person name="Kumar S."/>
            <person name="Kwok R."/>
            <person name="Lander E."/>
            <person name="Langley C.H."/>
            <person name="Lapoint R."/>
            <person name="Lazzaro B.P."/>
            <person name="Lee S.J."/>
            <person name="Levesque L."/>
            <person name="Li R."/>
            <person name="Lin C.F."/>
            <person name="Lin M.F."/>
            <person name="Lindblad-Toh K."/>
            <person name="Llopart A."/>
            <person name="Long M."/>
            <person name="Low L."/>
            <person name="Lozovsky E."/>
            <person name="Lu J."/>
            <person name="Luo M."/>
            <person name="Machado C.A."/>
            <person name="Makalowski W."/>
            <person name="Marzo M."/>
            <person name="Matsuda M."/>
            <person name="Matzkin L."/>
            <person name="McAllister B."/>
            <person name="McBride C.S."/>
            <person name="McKernan B."/>
            <person name="McKernan K."/>
            <person name="Mendez-Lago M."/>
            <person name="Minx P."/>
            <person name="Mollenhauer M.U."/>
            <person name="Montooth K."/>
            <person name="Mount S.M."/>
            <person name="Mu X."/>
            <person name="Myers E."/>
            <person name="Negre B."/>
            <person name="Newfeld S."/>
            <person name="Nielsen R."/>
            <person name="Noor M.A."/>
            <person name="O'Grady P."/>
            <person name="Pachter L."/>
            <person name="Papaceit M."/>
            <person name="Parisi M.J."/>
            <person name="Parisi M."/>
            <person name="Parts L."/>
            <person name="Pedersen J.S."/>
            <person name="Pesole G."/>
            <person name="Phillippy A.M."/>
            <person name="Ponting C.P."/>
            <person name="Pop M."/>
            <person name="Porcelli D."/>
            <person name="Powell J.R."/>
            <person name="Prohaska S."/>
            <person name="Pruitt K."/>
            <person name="Puig M."/>
            <person name="Quesneville H."/>
            <person name="Ram K.R."/>
            <person name="Rand D."/>
            <person name="Rasmussen M.D."/>
            <person name="Reed L.K."/>
            <person name="Reenan R."/>
            <person name="Reily A."/>
            <person name="Remington K.A."/>
            <person name="Rieger T.T."/>
            <person name="Ritchie M.G."/>
            <person name="Robin C."/>
            <person name="Rogers Y.H."/>
            <person name="Rohde C."/>
            <person name="Rozas J."/>
            <person name="Rubenfield M.J."/>
            <person name="Ruiz A."/>
            <person name="Russo S."/>
            <person name="Salzberg S.L."/>
            <person name="Sanchez-Gracia A."/>
            <person name="Saranga D.J."/>
            <person name="Sato H."/>
            <person name="Schaeffer S.W."/>
            <person name="Schatz M.C."/>
            <person name="Schlenke T."/>
            <person name="Schwartz R."/>
            <person name="Segarra C."/>
            <person name="Singh R.S."/>
            <person name="Sirot L."/>
            <person name="Sirota M."/>
            <person name="Sisneros N.B."/>
            <person name="Smith C.D."/>
            <person name="Smith T.F."/>
            <person name="Spieth J."/>
            <person name="Stage D.E."/>
            <person name="Stark A."/>
            <person name="Stephan W."/>
            <person name="Strausberg R.L."/>
            <person name="Strempel S."/>
            <person name="Sturgill D."/>
            <person name="Sutton G."/>
            <person name="Sutton G.G."/>
            <person name="Tao W."/>
            <person name="Teichmann S."/>
            <person name="Tobari Y.N."/>
            <person name="Tomimura Y."/>
            <person name="Tsolas J.M."/>
            <person name="Valente V.L."/>
            <person name="Venter E."/>
            <person name="Venter J.C."/>
            <person name="Vicario S."/>
            <person name="Vieira F.G."/>
            <person name="Vilella A.J."/>
            <person name="Villasante A."/>
            <person name="Walenz B."/>
            <person name="Wang J."/>
            <person name="Wasserman M."/>
            <person name="Watts T."/>
            <person name="Wilson D."/>
            <person name="Wilson R.K."/>
            <person name="Wing R.A."/>
            <person name="Wolfner M.F."/>
            <person name="Wong A."/>
            <person name="Wong G.K."/>
            <person name="Wu C.I."/>
            <person name="Wu G."/>
            <person name="Yamamoto D."/>
            <person name="Yang H.P."/>
            <person name="Yang S.P."/>
            <person name="Yorke J.A."/>
            <person name="Yoshida K."/>
            <person name="Zdobnov E."/>
            <person name="Zhang P."/>
            <person name="Zhang Y."/>
            <person name="Zimin A.V."/>
            <person name="Baldwin J."/>
            <person name="Abdouelleil A."/>
            <person name="Abdulkadir J."/>
            <person name="Abebe A."/>
            <person name="Abera B."/>
            <person name="Abreu J."/>
            <person name="Acer S.C."/>
            <person name="Aftuck L."/>
            <person name="Alexander A."/>
            <person name="An P."/>
            <person name="Anderson E."/>
            <person name="Anderson S."/>
            <person name="Arachi H."/>
            <person name="Azer M."/>
            <person name="Bachantsang P."/>
            <person name="Barry A."/>
            <person name="Bayul T."/>
            <person name="Berlin A."/>
            <person name="Bessette D."/>
            <person name="Bloom T."/>
            <person name="Blye J."/>
            <person name="Boguslavskiy L."/>
            <person name="Bonnet C."/>
            <person name="Boukhgalter B."/>
            <person name="Bourzgui I."/>
            <person name="Brown A."/>
            <person name="Cahill P."/>
            <person name="Channer S."/>
            <person name="Cheshatsang Y."/>
            <person name="Chuda L."/>
            <person name="Citroen M."/>
            <person name="Collymore A."/>
            <person name="Cooke P."/>
            <person name="Costello M."/>
            <person name="D'Aco K."/>
            <person name="Daza R."/>
            <person name="De Haan G."/>
            <person name="DeGray S."/>
            <person name="DeMaso C."/>
            <person name="Dhargay N."/>
            <person name="Dooley K."/>
            <person name="Dooley E."/>
            <person name="Doricent M."/>
            <person name="Dorje P."/>
            <person name="Dorjee K."/>
            <person name="Dupes A."/>
            <person name="Elong R."/>
            <person name="Falk J."/>
            <person name="Farina A."/>
            <person name="Faro S."/>
            <person name="Ferguson D."/>
            <person name="Fisher S."/>
            <person name="Foley C.D."/>
            <person name="Franke A."/>
            <person name="Friedrich D."/>
            <person name="Gadbois L."/>
            <person name="Gearin G."/>
            <person name="Gearin C.R."/>
            <person name="Giannoukos G."/>
            <person name="Goode T."/>
            <person name="Graham J."/>
            <person name="Grandbois E."/>
            <person name="Grewal S."/>
            <person name="Gyaltsen K."/>
            <person name="Hafez N."/>
            <person name="Hagos B."/>
            <person name="Hall J."/>
            <person name="Henson C."/>
            <person name="Hollinger A."/>
            <person name="Honan T."/>
            <person name="Huard M.D."/>
            <person name="Hughes L."/>
            <person name="Hurhula B."/>
            <person name="Husby M.E."/>
            <person name="Kamat A."/>
            <person name="Kanga B."/>
            <person name="Kashin S."/>
            <person name="Khazanovich D."/>
            <person name="Kisner P."/>
            <person name="Lance K."/>
            <person name="Lara M."/>
            <person name="Lee W."/>
            <person name="Lennon N."/>
            <person name="Letendre F."/>
            <person name="LeVine R."/>
            <person name="Lipovsky A."/>
            <person name="Liu X."/>
            <person name="Liu J."/>
            <person name="Liu S."/>
            <person name="Lokyitsang T."/>
            <person name="Lokyitsang Y."/>
            <person name="Lubonja R."/>
            <person name="Lui A."/>
            <person name="MacDonald P."/>
            <person name="Magnisalis V."/>
            <person name="Maru K."/>
            <person name="Matthews C."/>
            <person name="McCusker W."/>
            <person name="McDonough S."/>
            <person name="Mehta T."/>
            <person name="Meldrim J."/>
            <person name="Meneus L."/>
            <person name="Mihai O."/>
            <person name="Mihalev A."/>
            <person name="Mihova T."/>
            <person name="Mittelman R."/>
            <person name="Mlenga V."/>
            <person name="Montmayeur A."/>
            <person name="Mulrain L."/>
            <person name="Navidi A."/>
            <person name="Naylor J."/>
            <person name="Negash T."/>
            <person name="Nguyen T."/>
            <person name="Nguyen N."/>
            <person name="Nicol R."/>
            <person name="Norbu C."/>
            <person name="Norbu N."/>
            <person name="Novod N."/>
            <person name="O'Neill B."/>
            <person name="Osman S."/>
            <person name="Markiewicz E."/>
            <person name="Oyono O.L."/>
            <person name="Patti C."/>
            <person name="Phunkhang P."/>
            <person name="Pierre F."/>
            <person name="Priest M."/>
            <person name="Raghuraman S."/>
            <person name="Rege F."/>
            <person name="Reyes R."/>
            <person name="Rise C."/>
            <person name="Rogov P."/>
            <person name="Ross K."/>
            <person name="Ryan E."/>
            <person name="Settipalli S."/>
            <person name="Shea T."/>
            <person name="Sherpa N."/>
            <person name="Shi L."/>
            <person name="Shih D."/>
            <person name="Sparrow T."/>
            <person name="Spaulding J."/>
            <person name="Stalker J."/>
            <person name="Stange-Thomann N."/>
            <person name="Stavropoulos S."/>
            <person name="Stone C."/>
            <person name="Strader C."/>
            <person name="Tesfaye S."/>
            <person name="Thomson T."/>
            <person name="Thoulutsang Y."/>
            <person name="Thoulutsang D."/>
            <person name="Topham K."/>
            <person name="Topping I."/>
            <person name="Tsamla T."/>
            <person name="Vassiliev H."/>
            <person name="Vo A."/>
            <person name="Wangchuk T."/>
            <person name="Wangdi T."/>
            <person name="Weiand M."/>
            <person name="Wilkinson J."/>
            <person name="Wilson A."/>
            <person name="Yadav S."/>
            <person name="Young G."/>
            <person name="Yu Q."/>
            <person name="Zembek L."/>
            <person name="Zhong D."/>
            <person name="Zimmer A."/>
            <person name="Zwirko Z."/>
            <person name="Jaffe D.B."/>
            <person name="Alvarez P."/>
            <person name="Brockman W."/>
            <person name="Butler J."/>
            <person name="Chin C."/>
            <person name="Gnerre S."/>
            <person name="Grabherr M."/>
            <person name="Kleber M."/>
            <person name="Mauceli E."/>
            <person name="MacCallum I."/>
        </authorList>
    </citation>
    <scope>NUCLEOTIDE SEQUENCE [LARGE SCALE GENOMIC DNA]</scope>
    <source>
        <strain evidence="3">Rob3c / Tucson 14021-0248.25</strain>
    </source>
</reference>
<sequence length="133" mass="14648">MGTESGTGTGDWENGTLNKAWRGAGADGTEAGVATGDDDDDGQLRVENCQGNHENERAVKEVSTNNIITWPQSLSRAQMGARGRVGQGVDKRTKQKQRWMEEEEGKAKEMEEEERMGLELWGLLLPLSKEISQ</sequence>
<evidence type="ECO:0000313" key="3">
    <source>
        <dbReference type="Proteomes" id="UP000001292"/>
    </source>
</evidence>
<feature type="region of interest" description="Disordered" evidence="1">
    <location>
        <begin position="1"/>
        <end position="53"/>
    </location>
</feature>
<gene>
    <name evidence="2" type="primary">Dsec\GM25345</name>
    <name evidence="2" type="ORF">Dsec_GM25345</name>
</gene>
<protein>
    <submittedName>
        <fullName evidence="2">GM25345</fullName>
    </submittedName>
</protein>